<evidence type="ECO:0000256" key="4">
    <source>
        <dbReference type="ARBA" id="ARBA00013208"/>
    </source>
</evidence>
<keyword evidence="5 6" id="KW-0378">Hydrolase</keyword>
<proteinExistence type="inferred from homology"/>
<keyword evidence="6" id="KW-0812">Transmembrane</keyword>
<dbReference type="Proteomes" id="UP001522905">
    <property type="component" value="Unassembled WGS sequence"/>
</dbReference>
<comment type="catalytic activity">
    <reaction evidence="1 6">
        <text>Cleavage of hydrophobic, N-terminal signal or leader sequences from secreted and periplasmic proteins.</text>
        <dbReference type="EC" id="3.4.21.89"/>
    </reaction>
</comment>
<feature type="transmembrane region" description="Helical" evidence="6">
    <location>
        <begin position="7"/>
        <end position="32"/>
    </location>
</feature>
<dbReference type="InterPro" id="IPR019533">
    <property type="entry name" value="Peptidase_S26"/>
</dbReference>
<dbReference type="NCBIfam" id="TIGR02227">
    <property type="entry name" value="sigpep_I_bact"/>
    <property type="match status" value="1"/>
</dbReference>
<dbReference type="PRINTS" id="PR00727">
    <property type="entry name" value="LEADERPTASE"/>
</dbReference>
<keyword evidence="9" id="KW-1185">Reference proteome</keyword>
<gene>
    <name evidence="8" type="primary">lepB</name>
    <name evidence="8" type="ORF">LNP07_03660</name>
</gene>
<dbReference type="EMBL" id="JAJIAO010000002">
    <property type="protein sequence ID" value="MCK8624606.1"/>
    <property type="molecule type" value="Genomic_DNA"/>
</dbReference>
<dbReference type="PANTHER" id="PTHR43390">
    <property type="entry name" value="SIGNAL PEPTIDASE I"/>
    <property type="match status" value="1"/>
</dbReference>
<dbReference type="PANTHER" id="PTHR43390:SF1">
    <property type="entry name" value="CHLOROPLAST PROCESSING PEPTIDASE"/>
    <property type="match status" value="1"/>
</dbReference>
<keyword evidence="6" id="KW-0472">Membrane</keyword>
<evidence type="ECO:0000256" key="1">
    <source>
        <dbReference type="ARBA" id="ARBA00000677"/>
    </source>
</evidence>
<dbReference type="PROSITE" id="PS00761">
    <property type="entry name" value="SPASE_I_3"/>
    <property type="match status" value="1"/>
</dbReference>
<dbReference type="InterPro" id="IPR019757">
    <property type="entry name" value="Pept_S26A_signal_pept_1_Lys-AS"/>
</dbReference>
<evidence type="ECO:0000313" key="8">
    <source>
        <dbReference type="EMBL" id="MCK8624606.1"/>
    </source>
</evidence>
<name>A0ABT0I1L6_9LACO</name>
<keyword evidence="6" id="KW-0645">Protease</keyword>
<dbReference type="InterPro" id="IPR000223">
    <property type="entry name" value="Pept_S26A_signal_pept_1"/>
</dbReference>
<evidence type="ECO:0000313" key="9">
    <source>
        <dbReference type="Proteomes" id="UP001522905"/>
    </source>
</evidence>
<evidence type="ECO:0000256" key="5">
    <source>
        <dbReference type="ARBA" id="ARBA00022801"/>
    </source>
</evidence>
<dbReference type="InterPro" id="IPR019758">
    <property type="entry name" value="Pept_S26A_signal_pept_1_CS"/>
</dbReference>
<dbReference type="InterPro" id="IPR036286">
    <property type="entry name" value="LexA/Signal_pep-like_sf"/>
</dbReference>
<accession>A0ABT0I1L6</accession>
<dbReference type="Pfam" id="PF10502">
    <property type="entry name" value="Peptidase_S26"/>
    <property type="match status" value="1"/>
</dbReference>
<comment type="caution">
    <text evidence="8">The sequence shown here is derived from an EMBL/GenBank/DDBJ whole genome shotgun (WGS) entry which is preliminary data.</text>
</comment>
<evidence type="ECO:0000259" key="7">
    <source>
        <dbReference type="Pfam" id="PF10502"/>
    </source>
</evidence>
<evidence type="ECO:0000256" key="6">
    <source>
        <dbReference type="RuleBase" id="RU362042"/>
    </source>
</evidence>
<evidence type="ECO:0000256" key="3">
    <source>
        <dbReference type="ARBA" id="ARBA00009370"/>
    </source>
</evidence>
<dbReference type="Gene3D" id="2.10.109.10">
    <property type="entry name" value="Umud Fragment, subunit A"/>
    <property type="match status" value="1"/>
</dbReference>
<comment type="similarity">
    <text evidence="3 6">Belongs to the peptidase S26 family.</text>
</comment>
<organism evidence="8 9">
    <name type="scientific">Apilactobacillus xinyiensis</name>
    <dbReference type="NCBI Taxonomy" id="2841032"/>
    <lineage>
        <taxon>Bacteria</taxon>
        <taxon>Bacillati</taxon>
        <taxon>Bacillota</taxon>
        <taxon>Bacilli</taxon>
        <taxon>Lactobacillales</taxon>
        <taxon>Lactobacillaceae</taxon>
        <taxon>Apilactobacillus</taxon>
    </lineage>
</organism>
<dbReference type="CDD" id="cd06530">
    <property type="entry name" value="S26_SPase_I"/>
    <property type="match status" value="1"/>
</dbReference>
<dbReference type="RefSeq" id="WP_220728323.1">
    <property type="nucleotide sequence ID" value="NZ_BPLL01000037.1"/>
</dbReference>
<evidence type="ECO:0000256" key="2">
    <source>
        <dbReference type="ARBA" id="ARBA00004401"/>
    </source>
</evidence>
<comment type="subcellular location">
    <subcellularLocation>
        <location evidence="2">Cell membrane</location>
        <topology evidence="2">Single-pass type II membrane protein</topology>
    </subcellularLocation>
    <subcellularLocation>
        <location evidence="6">Membrane</location>
        <topology evidence="6">Single-pass type II membrane protein</topology>
    </subcellularLocation>
</comment>
<protein>
    <recommendedName>
        <fullName evidence="4 6">Signal peptidase I</fullName>
        <ecNumber evidence="4 6">3.4.21.89</ecNumber>
    </recommendedName>
</protein>
<feature type="domain" description="Peptidase S26" evidence="7">
    <location>
        <begin position="10"/>
        <end position="185"/>
    </location>
</feature>
<dbReference type="PROSITE" id="PS00760">
    <property type="entry name" value="SPASE_I_2"/>
    <property type="match status" value="1"/>
</dbReference>
<dbReference type="EC" id="3.4.21.89" evidence="4 6"/>
<dbReference type="SUPFAM" id="SSF51306">
    <property type="entry name" value="LexA/Signal peptidase"/>
    <property type="match status" value="1"/>
</dbReference>
<keyword evidence="6" id="KW-1133">Transmembrane helix</keyword>
<reference evidence="8 9" key="1">
    <citation type="submission" date="2021-11" db="EMBL/GenBank/DDBJ databases">
        <title>Comparative genomics of bee honey and flower isolates.</title>
        <authorList>
            <person name="Bechtner J.D."/>
            <person name="Gallus M.K."/>
            <person name="Ehrmann M."/>
        </authorList>
    </citation>
    <scope>NUCLEOTIDE SEQUENCE [LARGE SCALE GENOMIC DNA]</scope>
    <source>
        <strain evidence="8 9">M161</strain>
    </source>
</reference>
<dbReference type="GO" id="GO:0009003">
    <property type="term" value="F:signal peptidase activity"/>
    <property type="evidence" value="ECO:0007669"/>
    <property type="project" value="UniProtKB-EC"/>
</dbReference>
<sequence>MSFIKSVMGYVIPIIVGLLIALVVRSTLFTVAKVQGTSMQPNLENNQRVMVLKKAQIKHLSVVIFSADGVDPDEVGSGNYYVKRVIGLPGDTVDYKDGNIYVNGKKINQSFINAYQRSVGTGTVQGYQEDSNWDIKKLSSHWKYNHGAVKVPKNSYFVLGDHRSVSNDSRYWGFVPKDKIMGVAKTFPLLGSSTKRHNVNDLAY</sequence>